<evidence type="ECO:0000313" key="1">
    <source>
        <dbReference type="EMBL" id="BBA35898.1"/>
    </source>
</evidence>
<accession>A0A250KW43</accession>
<dbReference type="KEGG" id="mmai:sS8_3966"/>
<proteinExistence type="predicted"/>
<protein>
    <submittedName>
        <fullName evidence="1">Uncharacterized protein</fullName>
    </submittedName>
</protein>
<name>A0A250KW43_9GAMM</name>
<reference evidence="1 2" key="1">
    <citation type="submission" date="2016-12" db="EMBL/GenBank/DDBJ databases">
        <title>Genome sequencing of Methylocaldum marinum.</title>
        <authorList>
            <person name="Takeuchi M."/>
            <person name="Kamagata Y."/>
            <person name="Hiraoka S."/>
            <person name="Oshima K."/>
            <person name="Hattori M."/>
            <person name="Iwasaki W."/>
        </authorList>
    </citation>
    <scope>NUCLEOTIDE SEQUENCE [LARGE SCALE GENOMIC DNA]</scope>
    <source>
        <strain evidence="1 2">S8</strain>
    </source>
</reference>
<organism evidence="1 2">
    <name type="scientific">Methylocaldum marinum</name>
    <dbReference type="NCBI Taxonomy" id="1432792"/>
    <lineage>
        <taxon>Bacteria</taxon>
        <taxon>Pseudomonadati</taxon>
        <taxon>Pseudomonadota</taxon>
        <taxon>Gammaproteobacteria</taxon>
        <taxon>Methylococcales</taxon>
        <taxon>Methylococcaceae</taxon>
        <taxon>Methylocaldum</taxon>
    </lineage>
</organism>
<evidence type="ECO:0000313" key="2">
    <source>
        <dbReference type="Proteomes" id="UP000266313"/>
    </source>
</evidence>
<dbReference type="EMBL" id="AP017928">
    <property type="protein sequence ID" value="BBA35898.1"/>
    <property type="molecule type" value="Genomic_DNA"/>
</dbReference>
<gene>
    <name evidence="1" type="ORF">sS8_3966</name>
</gene>
<keyword evidence="2" id="KW-1185">Reference proteome</keyword>
<dbReference type="Proteomes" id="UP000266313">
    <property type="component" value="Chromosome"/>
</dbReference>
<dbReference type="AlphaFoldDB" id="A0A250KW43"/>
<sequence>MALDEVVDEFGPYHSAGGFELLRPGGFLVADQDRVGVRTKFDDLKTVACEMIYSDMWMHALRLRLGKKSVNDMNKLLGFPSCP</sequence>